<sequence>MSKIAVTGSLHYDIMLDAHHRPEKGETVMGSACHYKFGGKGGNQAVAAARAGAAVRFAGSVGRDQQGQFLLEHLLQAGVDCTQVSVIDELASGMSVAITDAEGDYGAVVVSNANQQIPLETFEQSGFWQDVSLLVLQNEVPEAVNLCAAQAAQQRGITVCVNAAPARSLSAAFEGCIDLLVVNAIEARDMCGISVQDLNSARTAAESLAERFARVVVTAGEHGVAYSEAGQTHTLAAQKVKLVSTHGAGDCFVGVLCQRLSVGATLGEAVSEANGAAAEHVSRQPH</sequence>
<dbReference type="GO" id="GO:0006796">
    <property type="term" value="P:phosphate-containing compound metabolic process"/>
    <property type="evidence" value="ECO:0007669"/>
    <property type="project" value="UniProtKB-ARBA"/>
</dbReference>
<evidence type="ECO:0000256" key="1">
    <source>
        <dbReference type="ARBA" id="ARBA00022679"/>
    </source>
</evidence>
<dbReference type="Proteomes" id="UP000198968">
    <property type="component" value="Unassembled WGS sequence"/>
</dbReference>
<dbReference type="Gene3D" id="3.40.1190.20">
    <property type="match status" value="1"/>
</dbReference>
<dbReference type="SUPFAM" id="SSF53613">
    <property type="entry name" value="Ribokinase-like"/>
    <property type="match status" value="1"/>
</dbReference>
<dbReference type="InterPro" id="IPR029056">
    <property type="entry name" value="Ribokinase-like"/>
</dbReference>
<dbReference type="Pfam" id="PF00294">
    <property type="entry name" value="PfkB"/>
    <property type="match status" value="1"/>
</dbReference>
<evidence type="ECO:0000313" key="5">
    <source>
        <dbReference type="Proteomes" id="UP000198968"/>
    </source>
</evidence>
<dbReference type="PRINTS" id="PR00990">
    <property type="entry name" value="RIBOKINASE"/>
</dbReference>
<protein>
    <submittedName>
        <fullName evidence="4">Ribokinase</fullName>
    </submittedName>
</protein>
<dbReference type="PANTHER" id="PTHR10584:SF166">
    <property type="entry name" value="RIBOKINASE"/>
    <property type="match status" value="1"/>
</dbReference>
<evidence type="ECO:0000313" key="4">
    <source>
        <dbReference type="EMBL" id="SFN33889.1"/>
    </source>
</evidence>
<evidence type="ECO:0000259" key="3">
    <source>
        <dbReference type="Pfam" id="PF00294"/>
    </source>
</evidence>
<feature type="domain" description="Carbohydrate kinase PfkB" evidence="3">
    <location>
        <begin position="1"/>
        <end position="283"/>
    </location>
</feature>
<dbReference type="PANTHER" id="PTHR10584">
    <property type="entry name" value="SUGAR KINASE"/>
    <property type="match status" value="1"/>
</dbReference>
<dbReference type="InterPro" id="IPR011611">
    <property type="entry name" value="PfkB_dom"/>
</dbReference>
<reference evidence="5" key="1">
    <citation type="submission" date="2016-10" db="EMBL/GenBank/DDBJ databases">
        <authorList>
            <person name="Varghese N."/>
            <person name="Submissions S."/>
        </authorList>
    </citation>
    <scope>NUCLEOTIDE SEQUENCE [LARGE SCALE GENOMIC DNA]</scope>
    <source>
        <strain evidence="5">OV426</strain>
    </source>
</reference>
<keyword evidence="2 4" id="KW-0418">Kinase</keyword>
<organism evidence="4 5">
    <name type="scientific">Candidatus Pantoea varia</name>
    <dbReference type="NCBI Taxonomy" id="1881036"/>
    <lineage>
        <taxon>Bacteria</taxon>
        <taxon>Pseudomonadati</taxon>
        <taxon>Pseudomonadota</taxon>
        <taxon>Gammaproteobacteria</taxon>
        <taxon>Enterobacterales</taxon>
        <taxon>Erwiniaceae</taxon>
        <taxon>Pantoea</taxon>
    </lineage>
</organism>
<proteinExistence type="predicted"/>
<dbReference type="AlphaFoldDB" id="A0A1I4Y8J3"/>
<keyword evidence="5" id="KW-1185">Reference proteome</keyword>
<accession>A0A1I4Y8J3</accession>
<evidence type="ECO:0000256" key="2">
    <source>
        <dbReference type="ARBA" id="ARBA00022777"/>
    </source>
</evidence>
<dbReference type="RefSeq" id="WP_090961026.1">
    <property type="nucleotide sequence ID" value="NZ_FOVG01000001.1"/>
</dbReference>
<dbReference type="EMBL" id="FOVG01000001">
    <property type="protein sequence ID" value="SFN33889.1"/>
    <property type="molecule type" value="Genomic_DNA"/>
</dbReference>
<dbReference type="OrthoDB" id="63083at2"/>
<name>A0A1I4Y8J3_9GAMM</name>
<keyword evidence="1" id="KW-0808">Transferase</keyword>
<dbReference type="GO" id="GO:0016301">
    <property type="term" value="F:kinase activity"/>
    <property type="evidence" value="ECO:0007669"/>
    <property type="project" value="UniProtKB-KW"/>
</dbReference>
<dbReference type="InterPro" id="IPR002139">
    <property type="entry name" value="Ribo/fructo_kinase"/>
</dbReference>
<gene>
    <name evidence="4" type="ORF">SAMN05428971_1083</name>
</gene>